<dbReference type="eggNOG" id="ENOG502Z7QC">
    <property type="taxonomic scope" value="Bacteria"/>
</dbReference>
<dbReference type="AlphaFoldDB" id="E8MA30"/>
<comment type="caution">
    <text evidence="1">The sequence shown here is derived from an EMBL/GenBank/DDBJ whole genome shotgun (WGS) entry which is preliminary data.</text>
</comment>
<name>E8MA30_PHOS4</name>
<dbReference type="EMBL" id="AEVT01000093">
    <property type="protein sequence ID" value="EGA68979.1"/>
    <property type="molecule type" value="Genomic_DNA"/>
</dbReference>
<dbReference type="RefSeq" id="WP_008079124.1">
    <property type="nucleotide sequence ID" value="NZ_AEVT01000093.1"/>
</dbReference>
<organism evidence="1 2">
    <name type="scientific">Vibrio sinaloensis DSM 21326</name>
    <dbReference type="NCBI Taxonomy" id="945550"/>
    <lineage>
        <taxon>Bacteria</taxon>
        <taxon>Pseudomonadati</taxon>
        <taxon>Pseudomonadota</taxon>
        <taxon>Gammaproteobacteria</taxon>
        <taxon>Vibrionales</taxon>
        <taxon>Vibrionaceae</taxon>
        <taxon>Vibrio</taxon>
        <taxon>Vibrio oreintalis group</taxon>
    </lineage>
</organism>
<dbReference type="InterPro" id="IPR022074">
    <property type="entry name" value="DUF3626"/>
</dbReference>
<evidence type="ECO:0000313" key="1">
    <source>
        <dbReference type="EMBL" id="EGA68979.1"/>
    </source>
</evidence>
<dbReference type="GeneID" id="95570432"/>
<dbReference type="Proteomes" id="UP000006228">
    <property type="component" value="Unassembled WGS sequence"/>
</dbReference>
<accession>E8MA30</accession>
<protein>
    <recommendedName>
        <fullName evidence="3">DUF3626 domain-containing protein</fullName>
    </recommendedName>
</protein>
<sequence length="282" mass="32115">MNNNRIQHAIDTISSKSRGVVSPPEHALTINFHPDRLTSSGKPLLIAIAEDGRLKSQFETHTSNGGLTAYPGGERWTWEQRIFDGAYDETANDLRPKYGALNYRDYPMGASPRFGSCYFQLKAHMFDRTTFCFPDSFFEPNDFATATRLKALITKASASEHDQLDDYIEAHIHGKVSISEDVECLVLDPSYRDTEIETHALKLNLPIKWHQGFQLSLTTMQRFADYRGRKFVQLAEKLAENGSLNPRLLGLAVTELNYDQQDIKKVWHYLARFGYANTTCQK</sequence>
<dbReference type="Pfam" id="PF12294">
    <property type="entry name" value="DUF3626"/>
    <property type="match status" value="1"/>
</dbReference>
<evidence type="ECO:0000313" key="2">
    <source>
        <dbReference type="Proteomes" id="UP000006228"/>
    </source>
</evidence>
<gene>
    <name evidence="1" type="ORF">VISI1226_06728</name>
</gene>
<dbReference type="OrthoDB" id="3770261at2"/>
<reference evidence="1 2" key="1">
    <citation type="journal article" date="2012" name="Int. J. Syst. Evol. Microbiol.">
        <title>Vibrio caribbeanicus sp. nov., isolated from the marine sponge Scleritoderma cyanea.</title>
        <authorList>
            <person name="Hoffmann M."/>
            <person name="Monday S.R."/>
            <person name="Allard M.W."/>
            <person name="Strain E.A."/>
            <person name="Whittaker P."/>
            <person name="Naum M."/>
            <person name="McCarthy P.J."/>
            <person name="Lopez J.V."/>
            <person name="Fischer M."/>
            <person name="Brown E.W."/>
        </authorList>
    </citation>
    <scope>NUCLEOTIDE SEQUENCE [LARGE SCALE GENOMIC DNA]</scope>
    <source>
        <strain evidence="2">DSMZ 21326</strain>
    </source>
</reference>
<evidence type="ECO:0008006" key="3">
    <source>
        <dbReference type="Google" id="ProtNLM"/>
    </source>
</evidence>
<proteinExistence type="predicted"/>